<name>A0A6A6LNV2_HEVBR</name>
<feature type="compositionally biased region" description="Polar residues" evidence="1">
    <location>
        <begin position="257"/>
        <end position="266"/>
    </location>
</feature>
<dbReference type="PROSITE" id="PS51360">
    <property type="entry name" value="PLUS3"/>
    <property type="match status" value="1"/>
</dbReference>
<keyword evidence="5" id="KW-1185">Reference proteome</keyword>
<feature type="region of interest" description="Disordered" evidence="1">
    <location>
        <begin position="1"/>
        <end position="101"/>
    </location>
</feature>
<feature type="region of interest" description="Disordered" evidence="1">
    <location>
        <begin position="400"/>
        <end position="430"/>
    </location>
</feature>
<feature type="domain" description="Plus3" evidence="2">
    <location>
        <begin position="442"/>
        <end position="575"/>
    </location>
</feature>
<proteinExistence type="predicted"/>
<dbReference type="EMBL" id="JAAGAX010000010">
    <property type="protein sequence ID" value="KAF2301938.1"/>
    <property type="molecule type" value="Genomic_DNA"/>
</dbReference>
<evidence type="ECO:0000259" key="2">
    <source>
        <dbReference type="PROSITE" id="PS51360"/>
    </source>
</evidence>
<feature type="compositionally biased region" description="Basic and acidic residues" evidence="1">
    <location>
        <begin position="233"/>
        <end position="251"/>
    </location>
</feature>
<dbReference type="Gene3D" id="3.90.70.200">
    <property type="entry name" value="Plus-3 domain"/>
    <property type="match status" value="1"/>
</dbReference>
<dbReference type="FunFam" id="3.90.70.200:FF:000002">
    <property type="entry name" value="Zinc finger CCCH domain-containing protein 19"/>
    <property type="match status" value="1"/>
</dbReference>
<reference evidence="4 5" key="1">
    <citation type="journal article" date="2020" name="Mol. Plant">
        <title>The Chromosome-Based Rubber Tree Genome Provides New Insights into Spurge Genome Evolution and Rubber Biosynthesis.</title>
        <authorList>
            <person name="Liu J."/>
            <person name="Shi C."/>
            <person name="Shi C.C."/>
            <person name="Li W."/>
            <person name="Zhang Q.J."/>
            <person name="Zhang Y."/>
            <person name="Li K."/>
            <person name="Lu H.F."/>
            <person name="Shi C."/>
            <person name="Zhu S.T."/>
            <person name="Xiao Z.Y."/>
            <person name="Nan H."/>
            <person name="Yue Y."/>
            <person name="Zhu X.G."/>
            <person name="Wu Y."/>
            <person name="Hong X.N."/>
            <person name="Fan G.Y."/>
            <person name="Tong Y."/>
            <person name="Zhang D."/>
            <person name="Mao C.L."/>
            <person name="Liu Y.L."/>
            <person name="Hao S.J."/>
            <person name="Liu W.Q."/>
            <person name="Lv M.Q."/>
            <person name="Zhang H.B."/>
            <person name="Liu Y."/>
            <person name="Hu-Tang G.R."/>
            <person name="Wang J.P."/>
            <person name="Wang J.H."/>
            <person name="Sun Y.H."/>
            <person name="Ni S.B."/>
            <person name="Chen W.B."/>
            <person name="Zhang X.C."/>
            <person name="Jiao Y.N."/>
            <person name="Eichler E.E."/>
            <person name="Li G.H."/>
            <person name="Liu X."/>
            <person name="Gao L.Z."/>
        </authorList>
    </citation>
    <scope>NUCLEOTIDE SEQUENCE [LARGE SCALE GENOMIC DNA]</scope>
    <source>
        <strain evidence="5">cv. GT1</strain>
        <tissue evidence="4">Leaf</tissue>
    </source>
</reference>
<feature type="compositionally biased region" description="Basic residues" evidence="1">
    <location>
        <begin position="268"/>
        <end position="279"/>
    </location>
</feature>
<feature type="compositionally biased region" description="Polar residues" evidence="1">
    <location>
        <begin position="661"/>
        <end position="672"/>
    </location>
</feature>
<dbReference type="PANTHER" id="PTHR46695:SF5">
    <property type="entry name" value="RNA POLYMERASE-ASSOCIATED PROTEIN RTF1 HOMOLOG"/>
    <property type="match status" value="1"/>
</dbReference>
<sequence>MTGNAEENKVAEETEEVVNEAGDMGGMEMADRTEENAKEEKMDVTNAKEESETAEKAENAEEMELADGTEAEGAGDEVEELSRNAGGKRKRGKNAKAPSRVSTRQKVEEDVCFICFDGGDLVLCDRRGALRHIILPVLIETRLSFKLGVVGIVVGIFVASVRRMPTICVIHARSPCAKAVSKMLSSYVSEAQINFNDRSNWEYLFKDYWIDLKGRLSITSDELSQAKNPWKGSELHAGKRESMDEPYDAHNDAGLGSDSSGNPEITTSKRRKAKKRLKSHAKEKDSLITTTVNDAEEASPDGSVQWASKELLEFVMHMKNGDKSVCSQFDVQALLLEYIKRNKLRDPRRKSQIICDSRLEKLFGKPHVGHFEMLKLLETHFLLKEDSQADDLQGSVVDTETNQLEADGNSDGLKKASKDKKRRSRKKGYGRGLQSNLDDYAAIDTHNINLIYLRRSLLENLIDDAETFHDKVVGSFVRIRISGSAQKQDLYRLVQVVGTNKAAEPYRVGKRTTDYLLEILNLNKTEIVSIDIISNQEFTEDECKRLRQSIKCGLINRLTVGDIQEKAMALQAVRVEDKQFNVVRNLCFTLRECVEKLQLLKLPEEHQRRLEEIPEIHADPNMDPSYESEEDEGQTNEKRRDYLRPGGCSFNRRGREPISSGRGSFASNDSWGTRNYSSMNRDLSRNLSNKGFLIKTDDNAGAGEILNESLWGQGRDREHSNHKIGRSQNLHRI</sequence>
<feature type="domain" description="DM2" evidence="3">
    <location>
        <begin position="300"/>
        <end position="383"/>
    </location>
</feature>
<dbReference type="InterPro" id="IPR036885">
    <property type="entry name" value="SWIB_MDM2_dom_sf"/>
</dbReference>
<dbReference type="Gene3D" id="1.10.245.10">
    <property type="entry name" value="SWIB/MDM2 domain"/>
    <property type="match status" value="1"/>
</dbReference>
<dbReference type="PROSITE" id="PS51925">
    <property type="entry name" value="SWIB_MDM2"/>
    <property type="match status" value="1"/>
</dbReference>
<dbReference type="Proteomes" id="UP000467840">
    <property type="component" value="Chromosome 4"/>
</dbReference>
<feature type="compositionally biased region" description="Basic residues" evidence="1">
    <location>
        <begin position="415"/>
        <end position="429"/>
    </location>
</feature>
<comment type="caution">
    <text evidence="4">The sequence shown here is derived from an EMBL/GenBank/DDBJ whole genome shotgun (WGS) entry which is preliminary data.</text>
</comment>
<feature type="compositionally biased region" description="Acidic residues" evidence="1">
    <location>
        <begin position="60"/>
        <end position="79"/>
    </location>
</feature>
<dbReference type="InterPro" id="IPR004343">
    <property type="entry name" value="Plus-3_dom"/>
</dbReference>
<dbReference type="GO" id="GO:0003677">
    <property type="term" value="F:DNA binding"/>
    <property type="evidence" value="ECO:0007669"/>
    <property type="project" value="InterPro"/>
</dbReference>
<dbReference type="Pfam" id="PF03126">
    <property type="entry name" value="Plus-3"/>
    <property type="match status" value="1"/>
</dbReference>
<evidence type="ECO:0000313" key="5">
    <source>
        <dbReference type="Proteomes" id="UP000467840"/>
    </source>
</evidence>
<feature type="compositionally biased region" description="Basic and acidic residues" evidence="1">
    <location>
        <begin position="1"/>
        <end position="12"/>
    </location>
</feature>
<gene>
    <name evidence="4" type="ORF">GH714_030560</name>
</gene>
<feature type="compositionally biased region" description="Basic and acidic residues" evidence="1">
    <location>
        <begin position="29"/>
        <end position="59"/>
    </location>
</feature>
<dbReference type="PANTHER" id="PTHR46695">
    <property type="entry name" value="ZINC FINGER CCCH DOMAIN-CONTAINING PROTEIN 44-RELATED"/>
    <property type="match status" value="1"/>
</dbReference>
<dbReference type="SUPFAM" id="SSF47592">
    <property type="entry name" value="SWIB/MDM2 domain"/>
    <property type="match status" value="1"/>
</dbReference>
<dbReference type="InterPro" id="IPR003121">
    <property type="entry name" value="SWIB_MDM2_domain"/>
</dbReference>
<dbReference type="AlphaFoldDB" id="A0A6A6LNV2"/>
<accession>A0A6A6LNV2</accession>
<dbReference type="SMART" id="SM00151">
    <property type="entry name" value="SWIB"/>
    <property type="match status" value="1"/>
</dbReference>
<dbReference type="SMART" id="SM00719">
    <property type="entry name" value="Plus3"/>
    <property type="match status" value="1"/>
</dbReference>
<dbReference type="FunFam" id="1.10.245.10:FF:000003">
    <property type="entry name" value="Zinc finger CCCH domain-containing protein 19"/>
    <property type="match status" value="1"/>
</dbReference>
<evidence type="ECO:0000256" key="1">
    <source>
        <dbReference type="SAM" id="MobiDB-lite"/>
    </source>
</evidence>
<dbReference type="Pfam" id="PF02201">
    <property type="entry name" value="SWIB"/>
    <property type="match status" value="1"/>
</dbReference>
<organism evidence="4 5">
    <name type="scientific">Hevea brasiliensis</name>
    <name type="common">Para rubber tree</name>
    <name type="synonym">Siphonia brasiliensis</name>
    <dbReference type="NCBI Taxonomy" id="3981"/>
    <lineage>
        <taxon>Eukaryota</taxon>
        <taxon>Viridiplantae</taxon>
        <taxon>Streptophyta</taxon>
        <taxon>Embryophyta</taxon>
        <taxon>Tracheophyta</taxon>
        <taxon>Spermatophyta</taxon>
        <taxon>Magnoliopsida</taxon>
        <taxon>eudicotyledons</taxon>
        <taxon>Gunneridae</taxon>
        <taxon>Pentapetalae</taxon>
        <taxon>rosids</taxon>
        <taxon>fabids</taxon>
        <taxon>Malpighiales</taxon>
        <taxon>Euphorbiaceae</taxon>
        <taxon>Crotonoideae</taxon>
        <taxon>Micrandreae</taxon>
        <taxon>Hevea</taxon>
    </lineage>
</organism>
<dbReference type="InterPro" id="IPR036128">
    <property type="entry name" value="Plus3-like_sf"/>
</dbReference>
<dbReference type="InterPro" id="IPR019835">
    <property type="entry name" value="SWIB_domain"/>
</dbReference>
<dbReference type="SUPFAM" id="SSF159042">
    <property type="entry name" value="Plus3-like"/>
    <property type="match status" value="1"/>
</dbReference>
<protein>
    <submittedName>
        <fullName evidence="4">Uncharacterized protein</fullName>
    </submittedName>
</protein>
<dbReference type="CDD" id="cd10567">
    <property type="entry name" value="SWIB-MDM2_like"/>
    <property type="match status" value="1"/>
</dbReference>
<feature type="compositionally biased region" description="Basic residues" evidence="1">
    <location>
        <begin position="722"/>
        <end position="733"/>
    </location>
</feature>
<evidence type="ECO:0000259" key="3">
    <source>
        <dbReference type="PROSITE" id="PS51925"/>
    </source>
</evidence>
<feature type="region of interest" description="Disordered" evidence="1">
    <location>
        <begin position="713"/>
        <end position="733"/>
    </location>
</feature>
<evidence type="ECO:0000313" key="4">
    <source>
        <dbReference type="EMBL" id="KAF2301938.1"/>
    </source>
</evidence>
<feature type="region of interest" description="Disordered" evidence="1">
    <location>
        <begin position="229"/>
        <end position="285"/>
    </location>
</feature>
<feature type="region of interest" description="Disordered" evidence="1">
    <location>
        <begin position="612"/>
        <end position="672"/>
    </location>
</feature>